<gene>
    <name evidence="3" type="ORF">ATI61_105384</name>
</gene>
<dbReference type="SUPFAM" id="SSF69593">
    <property type="entry name" value="Glycerol-3-phosphate (1)-acyltransferase"/>
    <property type="match status" value="1"/>
</dbReference>
<evidence type="ECO:0000256" key="1">
    <source>
        <dbReference type="SAM" id="Phobius"/>
    </source>
</evidence>
<dbReference type="InterPro" id="IPR002123">
    <property type="entry name" value="Plipid/glycerol_acylTrfase"/>
</dbReference>
<reference evidence="3 4" key="1">
    <citation type="submission" date="2018-08" db="EMBL/GenBank/DDBJ databases">
        <title>Genomic Encyclopedia of Archaeal and Bacterial Type Strains, Phase II (KMG-II): from individual species to whole genera.</title>
        <authorList>
            <person name="Goeker M."/>
        </authorList>
    </citation>
    <scope>NUCLEOTIDE SEQUENCE [LARGE SCALE GENOMIC DNA]</scope>
    <source>
        <strain evidence="3 4">DSM 2261</strain>
    </source>
</reference>
<keyword evidence="1" id="KW-0812">Transmembrane</keyword>
<dbReference type="PANTHER" id="PTHR31605">
    <property type="entry name" value="GLYCEROL-3-PHOSPHATE O-ACYLTRANSFERASE 1"/>
    <property type="match status" value="1"/>
</dbReference>
<feature type="transmembrane region" description="Helical" evidence="1">
    <location>
        <begin position="394"/>
        <end position="412"/>
    </location>
</feature>
<dbReference type="InterPro" id="IPR052744">
    <property type="entry name" value="GPAT/DAPAT"/>
</dbReference>
<feature type="transmembrane region" description="Helical" evidence="1">
    <location>
        <begin position="327"/>
        <end position="348"/>
    </location>
</feature>
<dbReference type="GO" id="GO:0016746">
    <property type="term" value="F:acyltransferase activity"/>
    <property type="evidence" value="ECO:0007669"/>
    <property type="project" value="UniProtKB-KW"/>
</dbReference>
<dbReference type="PANTHER" id="PTHR31605:SF0">
    <property type="entry name" value="GLYCEROL-3-PHOSPHATE O-ACYLTRANSFERASE 1"/>
    <property type="match status" value="1"/>
</dbReference>
<proteinExistence type="predicted"/>
<dbReference type="Proteomes" id="UP000256345">
    <property type="component" value="Unassembled WGS sequence"/>
</dbReference>
<comment type="caution">
    <text evidence="3">The sequence shown here is derived from an EMBL/GenBank/DDBJ whole genome shotgun (WGS) entry which is preliminary data.</text>
</comment>
<keyword evidence="3" id="KW-0808">Transferase</keyword>
<keyword evidence="3" id="KW-0012">Acyltransferase</keyword>
<feature type="transmembrane region" description="Helical" evidence="1">
    <location>
        <begin position="368"/>
        <end position="389"/>
    </location>
</feature>
<evidence type="ECO:0000259" key="2">
    <source>
        <dbReference type="SMART" id="SM00563"/>
    </source>
</evidence>
<keyword evidence="4" id="KW-1185">Reference proteome</keyword>
<dbReference type="EMBL" id="QUMU01000005">
    <property type="protein sequence ID" value="REG32057.1"/>
    <property type="molecule type" value="Genomic_DNA"/>
</dbReference>
<dbReference type="CDD" id="cd07992">
    <property type="entry name" value="LPLAT_AAK14816-like"/>
    <property type="match status" value="1"/>
</dbReference>
<keyword evidence="1" id="KW-0472">Membrane</keyword>
<evidence type="ECO:0000313" key="4">
    <source>
        <dbReference type="Proteomes" id="UP000256345"/>
    </source>
</evidence>
<name>A0ABX9K2Z1_9BACT</name>
<keyword evidence="1" id="KW-1133">Transmembrane helix</keyword>
<accession>A0ABX9K2Z1</accession>
<dbReference type="Pfam" id="PF01553">
    <property type="entry name" value="Acyltransferase"/>
    <property type="match status" value="1"/>
</dbReference>
<dbReference type="SMART" id="SM00563">
    <property type="entry name" value="PlsC"/>
    <property type="match status" value="1"/>
</dbReference>
<feature type="domain" description="Phospholipid/glycerol acyltransferase" evidence="2">
    <location>
        <begin position="62"/>
        <end position="187"/>
    </location>
</feature>
<sequence length="474" mass="52379">MRTHTACGGFGPGGQGLCPGRERPVYTARVFYSIVRAVVALALRLFYRVKVNAPPAEPEGPVMFVGNHPNGLIDPALVFILTRRHVTFLAKEPLFRLPVIGWLLKGLGALPVYRKQDDPSQMGKNEGTLDAARGALVAGRAITLFPEGKSHSEPSLAELKTGAARIALGAAKQGAPVRIVPVGLTYADKHLFHSEVLIEMGSPIEVTDFLPADAAAESESVRRLTERIAEGLRSVTLNLDKWEDLPLIQLAEQLFAFRKKEARDTERLRNWARGLQLFRSEQPERFERVRGEMVSFLRRLELVRADPTDLALEYRTGPVARFVVKNLLLLAFGLPLFALGLGLFYVPYLLPRWASRKAELDIQATVKFLVALVTSLVWWGALTVGAWLWRGAPLGLPVLLGVPPLALFTLYFSDRWQVLLHDVAVFFTLGSRGRLKARLLTEGERLAAEVEQLAGEYQPRLDQGGAHLAVVAGR</sequence>
<protein>
    <submittedName>
        <fullName evidence="3">1-acyl-sn-glycerol-3-phosphate acyltransferase</fullName>
    </submittedName>
</protein>
<evidence type="ECO:0000313" key="3">
    <source>
        <dbReference type="EMBL" id="REG32057.1"/>
    </source>
</evidence>
<organism evidence="3 4">
    <name type="scientific">Archangium gephyra</name>
    <dbReference type="NCBI Taxonomy" id="48"/>
    <lineage>
        <taxon>Bacteria</taxon>
        <taxon>Pseudomonadati</taxon>
        <taxon>Myxococcota</taxon>
        <taxon>Myxococcia</taxon>
        <taxon>Myxococcales</taxon>
        <taxon>Cystobacterineae</taxon>
        <taxon>Archangiaceae</taxon>
        <taxon>Archangium</taxon>
    </lineage>
</organism>